<name>A0A8J7Z3C8_9CYAN</name>
<evidence type="ECO:0000313" key="3">
    <source>
        <dbReference type="Proteomes" id="UP000646053"/>
    </source>
</evidence>
<organism evidence="2 3">
    <name type="scientific">Myxacorys almedinensis A</name>
    <dbReference type="NCBI Taxonomy" id="2690445"/>
    <lineage>
        <taxon>Bacteria</taxon>
        <taxon>Bacillati</taxon>
        <taxon>Cyanobacteriota</taxon>
        <taxon>Cyanophyceae</taxon>
        <taxon>Leptolyngbyales</taxon>
        <taxon>Leptolyngbyaceae</taxon>
        <taxon>Myxacorys</taxon>
        <taxon>Myxacorys almedinensis</taxon>
    </lineage>
</organism>
<dbReference type="AlphaFoldDB" id="A0A8J7Z3C8"/>
<proteinExistence type="predicted"/>
<dbReference type="RefSeq" id="WP_162424510.1">
    <property type="nucleotide sequence ID" value="NZ_WVIE01000022.1"/>
</dbReference>
<dbReference type="EMBL" id="WVIE01000022">
    <property type="protein sequence ID" value="NDJ18984.1"/>
    <property type="molecule type" value="Genomic_DNA"/>
</dbReference>
<evidence type="ECO:0008006" key="4">
    <source>
        <dbReference type="Google" id="ProtNLM"/>
    </source>
</evidence>
<accession>A0A8J7Z3C8</accession>
<evidence type="ECO:0000256" key="1">
    <source>
        <dbReference type="SAM" id="Phobius"/>
    </source>
</evidence>
<feature type="transmembrane region" description="Helical" evidence="1">
    <location>
        <begin position="12"/>
        <end position="31"/>
    </location>
</feature>
<protein>
    <recommendedName>
        <fullName evidence="4">DUF2518 family protein</fullName>
    </recommendedName>
</protein>
<keyword evidence="1" id="KW-0812">Transmembrane</keyword>
<keyword evidence="3" id="KW-1185">Reference proteome</keyword>
<gene>
    <name evidence="2" type="ORF">GS601_17110</name>
</gene>
<dbReference type="Pfam" id="PF10726">
    <property type="entry name" value="DUF2518"/>
    <property type="match status" value="1"/>
</dbReference>
<keyword evidence="1" id="KW-0472">Membrane</keyword>
<sequence>MFETDQLFASAQWSGIATIAFAVLTVLAFLFKWGFRFRLVGVTSFMGVLTGAIFALGFGLYTRPSVVDAVHYSRVFDTGASQVVIAVPPDITPTQLEATMRQASLDLFSPGRLGQGNRMTIRVRTITHPQPGVSQPLFLGEVQRSLSTREDEQARYTTYPDALAQLSQPPA</sequence>
<dbReference type="Proteomes" id="UP000646053">
    <property type="component" value="Unassembled WGS sequence"/>
</dbReference>
<comment type="caution">
    <text evidence="2">The sequence shown here is derived from an EMBL/GenBank/DDBJ whole genome shotgun (WGS) entry which is preliminary data.</text>
</comment>
<feature type="transmembrane region" description="Helical" evidence="1">
    <location>
        <begin position="38"/>
        <end position="61"/>
    </location>
</feature>
<dbReference type="InterPro" id="IPR019664">
    <property type="entry name" value="Uncharacterised_Ycf51"/>
</dbReference>
<evidence type="ECO:0000313" key="2">
    <source>
        <dbReference type="EMBL" id="NDJ18984.1"/>
    </source>
</evidence>
<keyword evidence="1" id="KW-1133">Transmembrane helix</keyword>
<reference evidence="2" key="1">
    <citation type="submission" date="2019-12" db="EMBL/GenBank/DDBJ databases">
        <title>High-Quality draft genome sequences of three cyanobacteria isolated from the limestone walls of the Old Cathedral of Coimbra.</title>
        <authorList>
            <person name="Tiago I."/>
            <person name="Soares F."/>
            <person name="Portugal A."/>
        </authorList>
    </citation>
    <scope>NUCLEOTIDE SEQUENCE</scope>
    <source>
        <strain evidence="2">A</strain>
    </source>
</reference>